<proteinExistence type="predicted"/>
<dbReference type="InterPro" id="IPR053729">
    <property type="entry name" value="MAD2L1BP_domain_sf"/>
</dbReference>
<dbReference type="EMBL" id="KL251294">
    <property type="protein sequence ID" value="KGB39820.1"/>
    <property type="molecule type" value="Genomic_DNA"/>
</dbReference>
<accession>A0A094ZY15</accession>
<protein>
    <submittedName>
        <fullName evidence="1">Uncharacterized protein</fullName>
    </submittedName>
</protein>
<reference evidence="1" key="1">
    <citation type="journal article" date="2012" name="Nat. Genet.">
        <title>Whole-genome sequence of Schistosoma haematobium.</title>
        <authorList>
            <person name="Young N.D."/>
            <person name="Jex A.R."/>
            <person name="Li B."/>
            <person name="Liu S."/>
            <person name="Yang L."/>
            <person name="Xiong Z."/>
            <person name="Li Y."/>
            <person name="Cantacessi C."/>
            <person name="Hall R.S."/>
            <person name="Xu X."/>
            <person name="Chen F."/>
            <person name="Wu X."/>
            <person name="Zerlotini A."/>
            <person name="Oliveira G."/>
            <person name="Hofmann A."/>
            <person name="Zhang G."/>
            <person name="Fang X."/>
            <person name="Kang Y."/>
            <person name="Campbell B.E."/>
            <person name="Loukas A."/>
            <person name="Ranganathan S."/>
            <person name="Rollinson D."/>
            <person name="Rinaldi G."/>
            <person name="Brindley P.J."/>
            <person name="Yang H."/>
            <person name="Wang J."/>
            <person name="Wang J."/>
            <person name="Gasser R.B."/>
        </authorList>
    </citation>
    <scope>NUCLEOTIDE SEQUENCE [LARGE SCALE GENOMIC DNA]</scope>
</reference>
<evidence type="ECO:0000313" key="1">
    <source>
        <dbReference type="EMBL" id="KGB39820.1"/>
    </source>
</evidence>
<organism evidence="1">
    <name type="scientific">Schistosoma haematobium</name>
    <name type="common">Blood fluke</name>
    <dbReference type="NCBI Taxonomy" id="6185"/>
    <lineage>
        <taxon>Eukaryota</taxon>
        <taxon>Metazoa</taxon>
        <taxon>Spiralia</taxon>
        <taxon>Lophotrochozoa</taxon>
        <taxon>Platyhelminthes</taxon>
        <taxon>Trematoda</taxon>
        <taxon>Digenea</taxon>
        <taxon>Strigeidida</taxon>
        <taxon>Schistosomatoidea</taxon>
        <taxon>Schistosomatidae</taxon>
        <taxon>Schistosoma</taxon>
    </lineage>
</organism>
<dbReference type="AlphaFoldDB" id="A0A094ZY15"/>
<gene>
    <name evidence="1" type="ORF">MS3_08273</name>
</gene>
<name>A0A094ZY15_SCHHA</name>
<dbReference type="Gene3D" id="3.30.900.20">
    <property type="match status" value="1"/>
</dbReference>
<sequence length="228" mass="26204">MERNRDFAQLYKAEEDEDTTHSISQTEISRQPIAPIMGSLDNCLESSNPITPGLLYPLIFSHDNLHSKEVKLLQSIQEVESNLLSSKSESILYFLIMIGGLPSNPKRAFLIDISDFYPKTTNTDKTDVSFREFFESLVQVPFFDNVFKCSTPTRTYIYICTSKDFSSSWFLPRLQFRLPRTCPVHVLKIVPDSIDSYNPKELHKVLYESPSELRWYASPTVFSGVKPK</sequence>